<dbReference type="OrthoDB" id="9810773at2"/>
<dbReference type="KEGG" id="egn:BMF35_a2018"/>
<dbReference type="PATRIC" id="fig|502682.8.peg.608"/>
<proteinExistence type="predicted"/>
<accession>A0A0G9MUJ0</accession>
<keyword evidence="2" id="KW-1185">Reference proteome</keyword>
<dbReference type="InterPro" id="IPR010466">
    <property type="entry name" value="DUF1058"/>
</dbReference>
<sequence length="157" mass="17318">MIRLALLTFSAGACALIAPAALAQDAELPYWASIDAEEAYLRRGAGEQFPIDWVYTREGLPVRVVRLIQGWRYVEEPDGTMGWMYEGLLSRRRTAIVTGEGIVAMRADPADSAPLRWNLEPGVIGELGDCAEGWCELDVDGHKGWVEQSRLWGAGEP</sequence>
<dbReference type="STRING" id="502682.BMF35_a2018"/>
<protein>
    <submittedName>
        <fullName evidence="1">Uncharacterized protein</fullName>
    </submittedName>
</protein>
<dbReference type="Pfam" id="PF06347">
    <property type="entry name" value="SH3_4"/>
    <property type="match status" value="2"/>
</dbReference>
<name>A0A0G9MUJ0_9SPHN</name>
<dbReference type="AlphaFoldDB" id="A0A0G9MUJ0"/>
<evidence type="ECO:0000313" key="1">
    <source>
        <dbReference type="EMBL" id="KLE32988.1"/>
    </source>
</evidence>
<organism evidence="1 2">
    <name type="scientific">Aurantiacibacter gangjinensis</name>
    <dbReference type="NCBI Taxonomy" id="502682"/>
    <lineage>
        <taxon>Bacteria</taxon>
        <taxon>Pseudomonadati</taxon>
        <taxon>Pseudomonadota</taxon>
        <taxon>Alphaproteobacteria</taxon>
        <taxon>Sphingomonadales</taxon>
        <taxon>Erythrobacteraceae</taxon>
        <taxon>Aurantiacibacter</taxon>
    </lineage>
</organism>
<evidence type="ECO:0000313" key="2">
    <source>
        <dbReference type="Proteomes" id="UP000053070"/>
    </source>
</evidence>
<dbReference type="Proteomes" id="UP000053070">
    <property type="component" value="Unassembled WGS sequence"/>
</dbReference>
<dbReference type="EMBL" id="LBHC01000001">
    <property type="protein sequence ID" value="KLE32988.1"/>
    <property type="molecule type" value="Genomic_DNA"/>
</dbReference>
<reference evidence="1 2" key="1">
    <citation type="submission" date="2015-04" db="EMBL/GenBank/DDBJ databases">
        <title>The draft genome sequence of Erythrobacr gangjinensis K7-2.</title>
        <authorList>
            <person name="Zhuang L."/>
            <person name="Liu Y."/>
            <person name="Shao Z."/>
        </authorList>
    </citation>
    <scope>NUCLEOTIDE SEQUENCE [LARGE SCALE GENOMIC DNA]</scope>
    <source>
        <strain evidence="1 2">K7-2</strain>
    </source>
</reference>
<comment type="caution">
    <text evidence="1">The sequence shown here is derived from an EMBL/GenBank/DDBJ whole genome shotgun (WGS) entry which is preliminary data.</text>
</comment>
<gene>
    <name evidence="1" type="ORF">AAW01_02985</name>
</gene>